<dbReference type="AlphaFoldDB" id="A0A0G2EH23"/>
<protein>
    <submittedName>
        <fullName evidence="3">Putative f-box domain protein</fullName>
    </submittedName>
</protein>
<dbReference type="EMBL" id="LCWF01000084">
    <property type="protein sequence ID" value="KKY21516.1"/>
    <property type="molecule type" value="Genomic_DNA"/>
</dbReference>
<dbReference type="OrthoDB" id="9981546at2759"/>
<dbReference type="Proteomes" id="UP000053317">
    <property type="component" value="Unassembled WGS sequence"/>
</dbReference>
<sequence length="378" mass="42437">MVAAMASPLESLPNEILTEILSSFSITSLLPLLTVSQSLHTLALRVLHRRIVSMWPLPSHGLILEAYHPSHRWTEPYLLCSFLGLTGGLSKSAPYESLYCDSRDYAERCAKLREVYSRFRPHKRGNESTRRLPIVGDLDGNNLPAGDVRTSNAIGAEQPQEKVEHVVNLDSDELFSQLCLSSSLVKLGPISGVFPSAFEAAGGVIRVWRDWLQRQAESLNRAERRGLLDEEEGEAEMMNNILWVDWRHDVGLKVRVRERPWPERVQAPGMEGIAQTDDRPVSYAIEIQELFIRTSHLVQAVEGSLDEQKNRSEKYELDPSAEAIAAGLRYGHPVYREKKEITALVKDDLPAATATTTEVYTGNAEDERGEGYDDKDEM</sequence>
<reference evidence="3 4" key="2">
    <citation type="submission" date="2015-05" db="EMBL/GenBank/DDBJ databases">
        <authorList>
            <person name="Morales-Cruz A."/>
            <person name="Amrine K.C."/>
            <person name="Cantu D."/>
        </authorList>
    </citation>
    <scope>NUCLEOTIDE SEQUENCE [LARGE SCALE GENOMIC DNA]</scope>
    <source>
        <strain evidence="3">UCRPC4</strain>
    </source>
</reference>
<organism evidence="3 4">
    <name type="scientific">Phaeomoniella chlamydospora</name>
    <name type="common">Phaeoacremonium chlamydosporum</name>
    <dbReference type="NCBI Taxonomy" id="158046"/>
    <lineage>
        <taxon>Eukaryota</taxon>
        <taxon>Fungi</taxon>
        <taxon>Dikarya</taxon>
        <taxon>Ascomycota</taxon>
        <taxon>Pezizomycotina</taxon>
        <taxon>Eurotiomycetes</taxon>
        <taxon>Chaetothyriomycetidae</taxon>
        <taxon>Phaeomoniellales</taxon>
        <taxon>Phaeomoniellaceae</taxon>
        <taxon>Phaeomoniella</taxon>
    </lineage>
</organism>
<dbReference type="SUPFAM" id="SSF81383">
    <property type="entry name" value="F-box domain"/>
    <property type="match status" value="1"/>
</dbReference>
<name>A0A0G2EH23_PHACM</name>
<reference evidence="3 4" key="1">
    <citation type="submission" date="2015-05" db="EMBL/GenBank/DDBJ databases">
        <title>Distinctive expansion of gene families associated with plant cell wall degradation and secondary metabolism in the genomes of grapevine trunk pathogens.</title>
        <authorList>
            <person name="Lawrence D.P."/>
            <person name="Travadon R."/>
            <person name="Rolshausen P.E."/>
            <person name="Baumgartner K."/>
        </authorList>
    </citation>
    <scope>NUCLEOTIDE SEQUENCE [LARGE SCALE GENOMIC DNA]</scope>
    <source>
        <strain evidence="3">UCRPC4</strain>
    </source>
</reference>
<evidence type="ECO:0000259" key="2">
    <source>
        <dbReference type="PROSITE" id="PS50181"/>
    </source>
</evidence>
<gene>
    <name evidence="3" type="ORF">UCRPC4_g03620</name>
</gene>
<accession>A0A0G2EH23</accession>
<dbReference type="Pfam" id="PF12937">
    <property type="entry name" value="F-box-like"/>
    <property type="match status" value="1"/>
</dbReference>
<feature type="domain" description="F-box" evidence="2">
    <location>
        <begin position="6"/>
        <end position="54"/>
    </location>
</feature>
<evidence type="ECO:0000313" key="4">
    <source>
        <dbReference type="Proteomes" id="UP000053317"/>
    </source>
</evidence>
<dbReference type="InterPro" id="IPR036047">
    <property type="entry name" value="F-box-like_dom_sf"/>
</dbReference>
<feature type="region of interest" description="Disordered" evidence="1">
    <location>
        <begin position="352"/>
        <end position="378"/>
    </location>
</feature>
<evidence type="ECO:0000313" key="3">
    <source>
        <dbReference type="EMBL" id="KKY21516.1"/>
    </source>
</evidence>
<evidence type="ECO:0000256" key="1">
    <source>
        <dbReference type="SAM" id="MobiDB-lite"/>
    </source>
</evidence>
<keyword evidence="4" id="KW-1185">Reference proteome</keyword>
<feature type="compositionally biased region" description="Basic and acidic residues" evidence="1">
    <location>
        <begin position="365"/>
        <end position="378"/>
    </location>
</feature>
<proteinExistence type="predicted"/>
<dbReference type="InterPro" id="IPR001810">
    <property type="entry name" value="F-box_dom"/>
</dbReference>
<dbReference type="PROSITE" id="PS50181">
    <property type="entry name" value="FBOX"/>
    <property type="match status" value="1"/>
</dbReference>
<comment type="caution">
    <text evidence="3">The sequence shown here is derived from an EMBL/GenBank/DDBJ whole genome shotgun (WGS) entry which is preliminary data.</text>
</comment>